<protein>
    <submittedName>
        <fullName evidence="2">Uncharacterized protein</fullName>
    </submittedName>
</protein>
<feature type="region of interest" description="Disordered" evidence="1">
    <location>
        <begin position="1"/>
        <end position="35"/>
    </location>
</feature>
<feature type="region of interest" description="Disordered" evidence="1">
    <location>
        <begin position="54"/>
        <end position="75"/>
    </location>
</feature>
<accession>A0A3S0NHN4</accession>
<name>A0A3S0NHN4_9GAMM</name>
<evidence type="ECO:0000313" key="2">
    <source>
        <dbReference type="EMBL" id="RUA23017.1"/>
    </source>
</evidence>
<reference evidence="2" key="1">
    <citation type="submission" date="2018-12" db="EMBL/GenBank/DDBJ databases">
        <authorList>
            <person name="Jadhav K."/>
            <person name="Kushwaha B."/>
            <person name="Jadhav I."/>
        </authorList>
    </citation>
    <scope>NUCLEOTIDE SEQUENCE [LARGE SCALE GENOMIC DNA]</scope>
    <source>
        <strain evidence="2">SBS 10</strain>
    </source>
</reference>
<organism evidence="2">
    <name type="scientific">Billgrantia gudaonensis</name>
    <dbReference type="NCBI Taxonomy" id="376427"/>
    <lineage>
        <taxon>Bacteria</taxon>
        <taxon>Pseudomonadati</taxon>
        <taxon>Pseudomonadota</taxon>
        <taxon>Gammaproteobacteria</taxon>
        <taxon>Oceanospirillales</taxon>
        <taxon>Halomonadaceae</taxon>
        <taxon>Billgrantia</taxon>
    </lineage>
</organism>
<gene>
    <name evidence="2" type="ORF">DSL92_01735</name>
</gene>
<comment type="caution">
    <text evidence="2">The sequence shown here is derived from an EMBL/GenBank/DDBJ whole genome shotgun (WGS) entry which is preliminary data.</text>
</comment>
<sequence length="75" mass="7920">MPDSAFGPSHLSPSPSPSPSPSRLHPSSAQSSASIKGASWPLVGCSLRVHRWLPPGRPSRWQPVPGRVPYSPVDG</sequence>
<proteinExistence type="predicted"/>
<dbReference type="EMBL" id="RXHI01000004">
    <property type="protein sequence ID" value="RUA23017.1"/>
    <property type="molecule type" value="Genomic_DNA"/>
</dbReference>
<evidence type="ECO:0000256" key="1">
    <source>
        <dbReference type="SAM" id="MobiDB-lite"/>
    </source>
</evidence>
<dbReference type="AlphaFoldDB" id="A0A3S0NHN4"/>